<dbReference type="InterPro" id="IPR029479">
    <property type="entry name" value="Nitroreductase"/>
</dbReference>
<evidence type="ECO:0000313" key="7">
    <source>
        <dbReference type="Proteomes" id="UP000219259"/>
    </source>
</evidence>
<dbReference type="RefSeq" id="WP_046825803.1">
    <property type="nucleotide sequence ID" value="NZ_CAJPTF010000047.1"/>
</dbReference>
<dbReference type="Pfam" id="PF00881">
    <property type="entry name" value="Nitroreductase"/>
    <property type="match status" value="1"/>
</dbReference>
<reference evidence="5 6" key="1">
    <citation type="submission" date="2016-09" db="EMBL/GenBank/DDBJ databases">
        <authorList>
            <person name="Capua I."/>
            <person name="De Benedictis P."/>
            <person name="Joannis T."/>
            <person name="Lombin L.H."/>
            <person name="Cattoli G."/>
        </authorList>
    </citation>
    <scope>NUCLEOTIDE SEQUENCE [LARGE SCALE GENOMIC DNA]</scope>
    <source>
        <strain evidence="5 6">UB20</strain>
    </source>
</reference>
<dbReference type="PANTHER" id="PTHR43673:SF10">
    <property type="entry name" value="NADH DEHYDROGENASE_NAD(P)H NITROREDUCTASE XCC3605-RELATED"/>
    <property type="match status" value="1"/>
</dbReference>
<dbReference type="AlphaFoldDB" id="A0A1D3ULU0"/>
<sequence length="241" mass="27870">MTFEEILVHRRSVRKYDPTKEIDSETVKRCILLSTLAPTSSNMQLWEAYHVTDPEILRQLSKACLGQLAASSAKQMVVFVTRQDLHRQRARAVLTFERGNITHNSSPARQAKRIERRELYYTRIIPFLYARCFGLLGALRKTLTWCFGLFRPMVHQVSEGDMRVVVHKSCGLIAQTFMLAMSDAGYDTCPMEGFDSRMVKRMLKLPRGTEINMIISCGMRLPEGVWGERFRVPFDQVYRKI</sequence>
<evidence type="ECO:0000313" key="6">
    <source>
        <dbReference type="Proteomes" id="UP000182057"/>
    </source>
</evidence>
<accession>A0A1D3ULU0</accession>
<dbReference type="EMBL" id="FMMM01000048">
    <property type="protein sequence ID" value="SCQ21174.1"/>
    <property type="molecule type" value="Genomic_DNA"/>
</dbReference>
<dbReference type="Proteomes" id="UP000219259">
    <property type="component" value="Unassembled WGS sequence"/>
</dbReference>
<dbReference type="Proteomes" id="UP000182057">
    <property type="component" value="Unassembled WGS sequence"/>
</dbReference>
<evidence type="ECO:0000313" key="5">
    <source>
        <dbReference type="EMBL" id="SCQ21174.1"/>
    </source>
</evidence>
<reference evidence="4 7" key="2">
    <citation type="submission" date="2017-09" db="EMBL/GenBank/DDBJ databases">
        <title>Phase variable restriction modification systems are present in the genome sequences of periodontal pathogens Prevotella intermedia, Tannerella forsythia and Porphyromonas gingivalis.</title>
        <authorList>
            <person name="Haigh R.D."/>
            <person name="Crawford L."/>
            <person name="Ralph J."/>
            <person name="Wanford J."/>
            <person name="Vartoukian S.R."/>
            <person name="Hijazib K."/>
            <person name="Wade W."/>
            <person name="Oggioni M.R."/>
        </authorList>
    </citation>
    <scope>NUCLEOTIDE SEQUENCE [LARGE SCALE GENOMIC DNA]</scope>
    <source>
        <strain evidence="4 7">WW11663</strain>
    </source>
</reference>
<dbReference type="GO" id="GO:0016491">
    <property type="term" value="F:oxidoreductase activity"/>
    <property type="evidence" value="ECO:0007669"/>
    <property type="project" value="UniProtKB-KW"/>
</dbReference>
<dbReference type="OrthoDB" id="9809288at2"/>
<dbReference type="SUPFAM" id="SSF55469">
    <property type="entry name" value="FMN-dependent nitroreductase-like"/>
    <property type="match status" value="1"/>
</dbReference>
<name>A0A1D3ULU0_TANFO</name>
<proteinExistence type="inferred from homology"/>
<gene>
    <name evidence="5" type="primary">mhqN_1</name>
    <name evidence="4" type="ORF">CLI86_11830</name>
    <name evidence="5" type="ORF">TFUB20_01291</name>
</gene>
<organism evidence="5 6">
    <name type="scientific">Tannerella forsythia</name>
    <name type="common">Bacteroides forsythus</name>
    <dbReference type="NCBI Taxonomy" id="28112"/>
    <lineage>
        <taxon>Bacteria</taxon>
        <taxon>Pseudomonadati</taxon>
        <taxon>Bacteroidota</taxon>
        <taxon>Bacteroidia</taxon>
        <taxon>Bacteroidales</taxon>
        <taxon>Tannerellaceae</taxon>
        <taxon>Tannerella</taxon>
    </lineage>
</organism>
<dbReference type="EMBL" id="NSLJ01000039">
    <property type="protein sequence ID" value="PDP42735.1"/>
    <property type="molecule type" value="Genomic_DNA"/>
</dbReference>
<keyword evidence="2 5" id="KW-0560">Oxidoreductase</keyword>
<dbReference type="PANTHER" id="PTHR43673">
    <property type="entry name" value="NAD(P)H NITROREDUCTASE YDGI-RELATED"/>
    <property type="match status" value="1"/>
</dbReference>
<evidence type="ECO:0000259" key="3">
    <source>
        <dbReference type="Pfam" id="PF00881"/>
    </source>
</evidence>
<evidence type="ECO:0000313" key="4">
    <source>
        <dbReference type="EMBL" id="PDP42735.1"/>
    </source>
</evidence>
<dbReference type="InterPro" id="IPR000415">
    <property type="entry name" value="Nitroreductase-like"/>
</dbReference>
<feature type="domain" description="Nitroreductase" evidence="3">
    <location>
        <begin position="8"/>
        <end position="218"/>
    </location>
</feature>
<protein>
    <submittedName>
        <fullName evidence="4">Nitroreductase family protein</fullName>
    </submittedName>
    <submittedName>
        <fullName evidence="5">Putative NAD(P)H nitroreductase MhqN</fullName>
        <ecNumber evidence="5">1.-.-.-</ecNumber>
    </submittedName>
</protein>
<comment type="similarity">
    <text evidence="1">Belongs to the nitroreductase family.</text>
</comment>
<evidence type="ECO:0000256" key="1">
    <source>
        <dbReference type="ARBA" id="ARBA00007118"/>
    </source>
</evidence>
<dbReference type="EC" id="1.-.-.-" evidence="5"/>
<evidence type="ECO:0000256" key="2">
    <source>
        <dbReference type="ARBA" id="ARBA00023002"/>
    </source>
</evidence>
<dbReference type="Gene3D" id="3.40.109.10">
    <property type="entry name" value="NADH Oxidase"/>
    <property type="match status" value="1"/>
</dbReference>